<dbReference type="PANTHER" id="PTHR45569:SF1">
    <property type="entry name" value="SENSOR PROTEIN KDPD"/>
    <property type="match status" value="1"/>
</dbReference>
<evidence type="ECO:0000313" key="3">
    <source>
        <dbReference type="Proteomes" id="UP000807825"/>
    </source>
</evidence>
<organism evidence="2 3">
    <name type="scientific">Desulfomonile tiedjei</name>
    <dbReference type="NCBI Taxonomy" id="2358"/>
    <lineage>
        <taxon>Bacteria</taxon>
        <taxon>Pseudomonadati</taxon>
        <taxon>Thermodesulfobacteriota</taxon>
        <taxon>Desulfomonilia</taxon>
        <taxon>Desulfomonilales</taxon>
        <taxon>Desulfomonilaceae</taxon>
        <taxon>Desulfomonile</taxon>
    </lineage>
</organism>
<dbReference type="Pfam" id="PF02518">
    <property type="entry name" value="HATPase_c"/>
    <property type="match status" value="1"/>
</dbReference>
<dbReference type="InterPro" id="IPR036890">
    <property type="entry name" value="HATPase_C_sf"/>
</dbReference>
<proteinExistence type="predicted"/>
<dbReference type="SMART" id="SM00387">
    <property type="entry name" value="HATPase_c"/>
    <property type="match status" value="1"/>
</dbReference>
<dbReference type="Gene3D" id="3.30.450.40">
    <property type="match status" value="1"/>
</dbReference>
<dbReference type="EMBL" id="JACRDE010000255">
    <property type="protein sequence ID" value="MBI5249704.1"/>
    <property type="molecule type" value="Genomic_DNA"/>
</dbReference>
<dbReference type="GO" id="GO:0005886">
    <property type="term" value="C:plasma membrane"/>
    <property type="evidence" value="ECO:0007669"/>
    <property type="project" value="TreeGrafter"/>
</dbReference>
<dbReference type="Proteomes" id="UP000807825">
    <property type="component" value="Unassembled WGS sequence"/>
</dbReference>
<dbReference type="SUPFAM" id="SSF55781">
    <property type="entry name" value="GAF domain-like"/>
    <property type="match status" value="1"/>
</dbReference>
<dbReference type="SUPFAM" id="SSF55874">
    <property type="entry name" value="ATPase domain of HSP90 chaperone/DNA topoisomerase II/histidine kinase"/>
    <property type="match status" value="1"/>
</dbReference>
<dbReference type="PANTHER" id="PTHR45569">
    <property type="entry name" value="SENSOR PROTEIN KDPD"/>
    <property type="match status" value="1"/>
</dbReference>
<comment type="caution">
    <text evidence="2">The sequence shown here is derived from an EMBL/GenBank/DDBJ whole genome shotgun (WGS) entry which is preliminary data.</text>
</comment>
<feature type="domain" description="Histidine kinase" evidence="1">
    <location>
        <begin position="386"/>
        <end position="599"/>
    </location>
</feature>
<dbReference type="InterPro" id="IPR029016">
    <property type="entry name" value="GAF-like_dom_sf"/>
</dbReference>
<dbReference type="GO" id="GO:0000155">
    <property type="term" value="F:phosphorelay sensor kinase activity"/>
    <property type="evidence" value="ECO:0007669"/>
    <property type="project" value="TreeGrafter"/>
</dbReference>
<dbReference type="InterPro" id="IPR052023">
    <property type="entry name" value="Histidine_kinase_KdpD"/>
</dbReference>
<reference evidence="2" key="1">
    <citation type="submission" date="2020-07" db="EMBL/GenBank/DDBJ databases">
        <title>Huge and variable diversity of episymbiotic CPR bacteria and DPANN archaea in groundwater ecosystems.</title>
        <authorList>
            <person name="He C.Y."/>
            <person name="Keren R."/>
            <person name="Whittaker M."/>
            <person name="Farag I.F."/>
            <person name="Doudna J."/>
            <person name="Cate J.H.D."/>
            <person name="Banfield J.F."/>
        </authorList>
    </citation>
    <scope>NUCLEOTIDE SEQUENCE</scope>
    <source>
        <strain evidence="2">NC_groundwater_1664_Pr3_B-0.1um_52_9</strain>
    </source>
</reference>
<evidence type="ECO:0000313" key="2">
    <source>
        <dbReference type="EMBL" id="MBI5249704.1"/>
    </source>
</evidence>
<dbReference type="InterPro" id="IPR005467">
    <property type="entry name" value="His_kinase_dom"/>
</dbReference>
<dbReference type="PROSITE" id="PS50109">
    <property type="entry name" value="HIS_KIN"/>
    <property type="match status" value="1"/>
</dbReference>
<dbReference type="AlphaFoldDB" id="A0A9D6Z3B5"/>
<protein>
    <recommendedName>
        <fullName evidence="1">Histidine kinase domain-containing protein</fullName>
    </recommendedName>
</protein>
<sequence length="600" mass="67475">MDIALGEEHDVPELLSALVRTAVDLVRDQQRRRILRNVVPDITGEVYWDSGIRLVKEPRKLDGYSAPESPETWHKLDDFFVFPLKVFSSGKEAFSHDLTTSGEWGDFLQWLESQSDVGTNYRKYQHELRSFAGWPLKARGKTVGVLCLYSKSQAVFDGLTRDIVRARISRTNLLLERHERTHQIRRLAEMYSAMASTKSLADQNDMDKTIFTLLTGLTHGNGFGFNRAIFLEREADYLLEKCSVGPKNKSEGEKLYRELLGGHNVPLIECLNKEPHLNLLPYGLPRIPLHQSPCEVQGFRIDGPNSLFRNICEILTCEEVFVLPINDGNSLSALVLLDNFLTGRTPSPEKMAVLKAVAADYSTLFGNHSIIRKLEEQAKKDDLLHVLSHRLKTDILGPYEVITRALEGDDTLLKKNLYSIATKLKNVNMVVSDLLRFSLIQSGNLRAHAKLVSCDVEDVVRKSMEDSFPPCSNQVELRVISKVPIICDENLLSHVLTNIFDNAANYSLDGTGIEVFIRRIETGQVLIQVVNAPREPVEKEDLSSWFDLFTRGQNGKYAKGTGLGLYIADHIMRLHNGTIGASCLSDGRVELKLGIPVCDF</sequence>
<evidence type="ECO:0000259" key="1">
    <source>
        <dbReference type="PROSITE" id="PS50109"/>
    </source>
</evidence>
<name>A0A9D6Z3B5_9BACT</name>
<dbReference type="Gene3D" id="3.30.565.10">
    <property type="entry name" value="Histidine kinase-like ATPase, C-terminal domain"/>
    <property type="match status" value="1"/>
</dbReference>
<gene>
    <name evidence="2" type="ORF">HY912_09430</name>
</gene>
<accession>A0A9D6Z3B5</accession>
<dbReference type="InterPro" id="IPR003594">
    <property type="entry name" value="HATPase_dom"/>
</dbReference>